<proteinExistence type="predicted"/>
<reference evidence="3" key="1">
    <citation type="submission" date="2023-07" db="EMBL/GenBank/DDBJ databases">
        <authorList>
            <person name="Luz R."/>
            <person name="Cordeiro R."/>
            <person name="Fonseca A."/>
            <person name="Goncalves V."/>
        </authorList>
    </citation>
    <scope>NUCLEOTIDE SEQUENCE [LARGE SCALE GENOMIC DNA]</scope>
    <source>
        <strain evidence="3">BACA0444</strain>
    </source>
</reference>
<dbReference type="EMBL" id="JAVMIP010000006">
    <property type="protein sequence ID" value="MDS3860722.1"/>
    <property type="molecule type" value="Genomic_DNA"/>
</dbReference>
<sequence length="134" mass="14791">MFLTQRYRNAFLTATLVIVLGTIVLISGCQPSFAASLTIQSNPEPIVWVVATDSSNSMIDQARANIKSGIERLTNKVEQKAADEVNQMETKTRAAINTSISNPDYQPQGKSKEANRQDQKALEGMENKVKQAYN</sequence>
<evidence type="ECO:0008006" key="4">
    <source>
        <dbReference type="Google" id="ProtNLM"/>
    </source>
</evidence>
<evidence type="ECO:0000313" key="2">
    <source>
        <dbReference type="EMBL" id="MDS3860722.1"/>
    </source>
</evidence>
<dbReference type="RefSeq" id="WP_322877990.1">
    <property type="nucleotide sequence ID" value="NZ_JAVMIP010000006.1"/>
</dbReference>
<dbReference type="Proteomes" id="UP001268256">
    <property type="component" value="Unassembled WGS sequence"/>
</dbReference>
<name>A0AAE4FSF5_9CYAN</name>
<feature type="region of interest" description="Disordered" evidence="1">
    <location>
        <begin position="92"/>
        <end position="134"/>
    </location>
</feature>
<evidence type="ECO:0000256" key="1">
    <source>
        <dbReference type="SAM" id="MobiDB-lite"/>
    </source>
</evidence>
<gene>
    <name evidence="2" type="ORF">RIF25_07835</name>
</gene>
<feature type="compositionally biased region" description="Polar residues" evidence="1">
    <location>
        <begin position="95"/>
        <end position="109"/>
    </location>
</feature>
<comment type="caution">
    <text evidence="2">The sequence shown here is derived from an EMBL/GenBank/DDBJ whole genome shotgun (WGS) entry which is preliminary data.</text>
</comment>
<organism evidence="2 3">
    <name type="scientific">Pseudocalidococcus azoricus BACA0444</name>
    <dbReference type="NCBI Taxonomy" id="2918990"/>
    <lineage>
        <taxon>Bacteria</taxon>
        <taxon>Bacillati</taxon>
        <taxon>Cyanobacteriota</taxon>
        <taxon>Cyanophyceae</taxon>
        <taxon>Acaryochloridales</taxon>
        <taxon>Thermosynechococcaceae</taxon>
        <taxon>Pseudocalidococcus</taxon>
        <taxon>Pseudocalidococcus azoricus</taxon>
    </lineage>
</organism>
<accession>A0AAE4FSF5</accession>
<evidence type="ECO:0000313" key="3">
    <source>
        <dbReference type="Proteomes" id="UP001268256"/>
    </source>
</evidence>
<protein>
    <recommendedName>
        <fullName evidence="4">Lipoprotein</fullName>
    </recommendedName>
</protein>
<keyword evidence="3" id="KW-1185">Reference proteome</keyword>
<dbReference type="AlphaFoldDB" id="A0AAE4FSF5"/>
<dbReference type="PROSITE" id="PS51257">
    <property type="entry name" value="PROKAR_LIPOPROTEIN"/>
    <property type="match status" value="1"/>
</dbReference>
<feature type="compositionally biased region" description="Basic and acidic residues" evidence="1">
    <location>
        <begin position="110"/>
        <end position="134"/>
    </location>
</feature>